<dbReference type="InterPro" id="IPR036412">
    <property type="entry name" value="HAD-like_sf"/>
</dbReference>
<reference evidence="1 2" key="1">
    <citation type="submission" date="2010-08" db="EMBL/GenBank/DDBJ databases">
        <authorList>
            <consortium name="US DOE Joint Genome Institute (JGI-PGF)"/>
            <person name="Lucas S."/>
            <person name="Copeland A."/>
            <person name="Lapidus A."/>
            <person name="Cheng J.-F."/>
            <person name="Bruce D."/>
            <person name="Goodwin L."/>
            <person name="Pitluck S."/>
            <person name="Land M.L."/>
            <person name="Hauser L."/>
            <person name="Chang Y.-J."/>
            <person name="Anderson I.J."/>
            <person name="Johnson E."/>
            <person name="Mulhopadhyay B."/>
            <person name="Kyrpides N."/>
            <person name="Woyke T.J."/>
        </authorList>
    </citation>
    <scope>NUCLEOTIDE SEQUENCE [LARGE SCALE GENOMIC DNA]</scope>
    <source>
        <strain evidence="1 2">6</strain>
    </source>
</reference>
<dbReference type="NCBIfam" id="TIGR01509">
    <property type="entry name" value="HAD-SF-IA-v3"/>
    <property type="match status" value="1"/>
</dbReference>
<dbReference type="OrthoDB" id="9797415at2"/>
<evidence type="ECO:0000313" key="2">
    <source>
        <dbReference type="Proteomes" id="UP000005753"/>
    </source>
</evidence>
<reference evidence="1 2" key="2">
    <citation type="submission" date="2012-02" db="EMBL/GenBank/DDBJ databases">
        <title>Improved High-Quality Draft sequence of Eubacterium cellulosolvens 6.</title>
        <authorList>
            <consortium name="US DOE Joint Genome Institute"/>
            <person name="Lucas S."/>
            <person name="Han J."/>
            <person name="Lapidus A."/>
            <person name="Cheng J.-F."/>
            <person name="Goodwin L."/>
            <person name="Pitluck S."/>
            <person name="Peters L."/>
            <person name="Mikhailova N."/>
            <person name="Gu W."/>
            <person name="Detter J.C."/>
            <person name="Han C."/>
            <person name="Tapia R."/>
            <person name="Land M."/>
            <person name="Hauser L."/>
            <person name="Kyrpides N."/>
            <person name="Ivanova N."/>
            <person name="Pagani I."/>
            <person name="Johnson E."/>
            <person name="Mukhopadhyay B."/>
            <person name="Anderson I."/>
            <person name="Woyke T."/>
        </authorList>
    </citation>
    <scope>NUCLEOTIDE SEQUENCE [LARGE SCALE GENOMIC DNA]</scope>
    <source>
        <strain evidence="1 2">6</strain>
    </source>
</reference>
<dbReference type="EMBL" id="CM001487">
    <property type="protein sequence ID" value="EIM56961.1"/>
    <property type="molecule type" value="Genomic_DNA"/>
</dbReference>
<evidence type="ECO:0000313" key="1">
    <source>
        <dbReference type="EMBL" id="EIM56961.1"/>
    </source>
</evidence>
<dbReference type="SFLD" id="SFLDG01129">
    <property type="entry name" value="C1.5:_HAD__Beta-PGM__Phosphata"/>
    <property type="match status" value="1"/>
</dbReference>
<dbReference type="PANTHER" id="PTHR43611:SF3">
    <property type="entry name" value="FLAVIN MONONUCLEOTIDE HYDROLASE 1, CHLOROPLATIC"/>
    <property type="match status" value="1"/>
</dbReference>
<gene>
    <name evidence="1" type="ORF">EubceDRAFT1_1144</name>
</gene>
<name>I5AT38_EUBC6</name>
<dbReference type="STRING" id="633697.EubceDRAFT1_1144"/>
<dbReference type="PRINTS" id="PR00413">
    <property type="entry name" value="HADHALOGNASE"/>
</dbReference>
<dbReference type="AlphaFoldDB" id="I5AT38"/>
<dbReference type="HOGENOM" id="CLU_045011_9_1_9"/>
<dbReference type="InterPro" id="IPR023214">
    <property type="entry name" value="HAD_sf"/>
</dbReference>
<accession>I5AT38</accession>
<dbReference type="PANTHER" id="PTHR43611">
    <property type="entry name" value="ALPHA-D-GLUCOSE 1-PHOSPHATE PHOSPHATASE"/>
    <property type="match status" value="1"/>
</dbReference>
<dbReference type="InterPro" id="IPR006439">
    <property type="entry name" value="HAD-SF_hydro_IA"/>
</dbReference>
<dbReference type="SFLD" id="SFLDS00003">
    <property type="entry name" value="Haloacid_Dehalogenase"/>
    <property type="match status" value="1"/>
</dbReference>
<dbReference type="eggNOG" id="COG1011">
    <property type="taxonomic scope" value="Bacteria"/>
</dbReference>
<dbReference type="SUPFAM" id="SSF56784">
    <property type="entry name" value="HAD-like"/>
    <property type="match status" value="1"/>
</dbReference>
<proteinExistence type="predicted"/>
<dbReference type="Gene3D" id="1.10.150.240">
    <property type="entry name" value="Putative phosphatase, domain 2"/>
    <property type="match status" value="1"/>
</dbReference>
<sequence>MIQYPNIVFDMGRVLTDYDADAATRVFTSDPEIIREVNLVVYHSGEWTLLDAGLISEEEALENMLRHCSGDEVRRVAHLSFLHWHEYNLFPVEEMGQLVRDLKAAGKKCYILSNISRRLAIDDNWKKYVPAADTFDGYFGSALYQTLKPQPLIYERFLETFDLKAEDCLFIDDLKRNIDAAKKTGMGGYVFDGDVVKLREYLGCPNS</sequence>
<dbReference type="Pfam" id="PF00702">
    <property type="entry name" value="Hydrolase"/>
    <property type="match status" value="1"/>
</dbReference>
<protein>
    <submittedName>
        <fullName evidence="1">Haloacid dehalogenase superfamily protein, subfamily IA, variant 3 with third motif having DD or ED</fullName>
    </submittedName>
</protein>
<dbReference type="Proteomes" id="UP000005753">
    <property type="component" value="Chromosome"/>
</dbReference>
<keyword evidence="2" id="KW-1185">Reference proteome</keyword>
<dbReference type="InterPro" id="IPR023198">
    <property type="entry name" value="PGP-like_dom2"/>
</dbReference>
<dbReference type="Gene3D" id="3.40.50.1000">
    <property type="entry name" value="HAD superfamily/HAD-like"/>
    <property type="match status" value="1"/>
</dbReference>
<organism evidence="1 2">
    <name type="scientific">Eubacterium cellulosolvens (strain ATCC 43171 / JCM 9499 / 6)</name>
    <name type="common">Cillobacterium cellulosolvens</name>
    <dbReference type="NCBI Taxonomy" id="633697"/>
    <lineage>
        <taxon>Bacteria</taxon>
        <taxon>Bacillati</taxon>
        <taxon>Bacillota</taxon>
        <taxon>Clostridia</taxon>
        <taxon>Eubacteriales</taxon>
        <taxon>Eubacteriaceae</taxon>
        <taxon>Eubacterium</taxon>
    </lineage>
</organism>